<evidence type="ECO:0000256" key="3">
    <source>
        <dbReference type="ARBA" id="ARBA00022598"/>
    </source>
</evidence>
<keyword evidence="11" id="KW-1185">Reference proteome</keyword>
<proteinExistence type="inferred from homology"/>
<organism evidence="10 11">
    <name type="scientific">Marinilabilia rubra</name>
    <dbReference type="NCBI Taxonomy" id="2162893"/>
    <lineage>
        <taxon>Bacteria</taxon>
        <taxon>Pseudomonadati</taxon>
        <taxon>Bacteroidota</taxon>
        <taxon>Bacteroidia</taxon>
        <taxon>Marinilabiliales</taxon>
        <taxon>Marinilabiliaceae</taxon>
        <taxon>Marinilabilia</taxon>
    </lineage>
</organism>
<feature type="domain" description="SAICAR synthetase/ADE2 N-terminal" evidence="9">
    <location>
        <begin position="18"/>
        <end position="256"/>
    </location>
</feature>
<evidence type="ECO:0000256" key="1">
    <source>
        <dbReference type="ARBA" id="ARBA00004672"/>
    </source>
</evidence>
<dbReference type="Proteomes" id="UP000244956">
    <property type="component" value="Unassembled WGS sequence"/>
</dbReference>
<dbReference type="GO" id="GO:0004639">
    <property type="term" value="F:phosphoribosylaminoimidazolesuccinocarboxamide synthase activity"/>
    <property type="evidence" value="ECO:0007669"/>
    <property type="project" value="UniProtKB-UniRule"/>
</dbReference>
<dbReference type="FunFam" id="3.30.470.20:FF:000015">
    <property type="entry name" value="Phosphoribosylaminoimidazole-succinocarboxamide synthase"/>
    <property type="match status" value="1"/>
</dbReference>
<sequence>MQNAIVKTNFNFPRQKDVYKGKVRDVYNIDDNYLVMVVSDRISAFDVVLPEGVPFKGQVLNQIAAKFLDATADIVPNWKVETPDPMVTVGHFCEPFKVEMVIRGYLTGHAWREYKSGKRELCGNPLPEGMVENQKFDQPLITPTTKADVGHDEDISREEILKQGLVSEDDYAMLEKYTRELFQRGSEMAAEKGLILVDTKYEFGKKDGKIYLIDEIHTPDSSRYFYADGYEERLKNGEKQRQLSKEFVRQWLIENGFEGKDGQKVPDMNEAYIKEVSERYIELFEKITGETFEKAKAEDVAGRIEKNVTEYLNGLLK</sequence>
<gene>
    <name evidence="8" type="primary">purC</name>
    <name evidence="10" type="ORF">DDZ16_06735</name>
</gene>
<dbReference type="Gene3D" id="3.30.470.20">
    <property type="entry name" value="ATP-grasp fold, B domain"/>
    <property type="match status" value="1"/>
</dbReference>
<comment type="catalytic activity">
    <reaction evidence="7 8">
        <text>5-amino-1-(5-phospho-D-ribosyl)imidazole-4-carboxylate + L-aspartate + ATP = (2S)-2-[5-amino-1-(5-phospho-beta-D-ribosyl)imidazole-4-carboxamido]succinate + ADP + phosphate + 2 H(+)</text>
        <dbReference type="Rhea" id="RHEA:22628"/>
        <dbReference type="ChEBI" id="CHEBI:15378"/>
        <dbReference type="ChEBI" id="CHEBI:29991"/>
        <dbReference type="ChEBI" id="CHEBI:30616"/>
        <dbReference type="ChEBI" id="CHEBI:43474"/>
        <dbReference type="ChEBI" id="CHEBI:58443"/>
        <dbReference type="ChEBI" id="CHEBI:77657"/>
        <dbReference type="ChEBI" id="CHEBI:456216"/>
        <dbReference type="EC" id="6.3.2.6"/>
    </reaction>
</comment>
<dbReference type="InterPro" id="IPR018236">
    <property type="entry name" value="SAICAR_synthetase_CS"/>
</dbReference>
<accession>A0A2U2BAG4</accession>
<evidence type="ECO:0000256" key="4">
    <source>
        <dbReference type="ARBA" id="ARBA00022741"/>
    </source>
</evidence>
<keyword evidence="5 8" id="KW-0658">Purine biosynthesis</keyword>
<dbReference type="SUPFAM" id="SSF56104">
    <property type="entry name" value="SAICAR synthase-like"/>
    <property type="match status" value="1"/>
</dbReference>
<dbReference type="PANTHER" id="PTHR43700">
    <property type="entry name" value="PHOSPHORIBOSYLAMINOIMIDAZOLE-SUCCINOCARBOXAMIDE SYNTHASE"/>
    <property type="match status" value="1"/>
</dbReference>
<dbReference type="GO" id="GO:0005524">
    <property type="term" value="F:ATP binding"/>
    <property type="evidence" value="ECO:0007669"/>
    <property type="project" value="UniProtKB-KW"/>
</dbReference>
<evidence type="ECO:0000256" key="8">
    <source>
        <dbReference type="HAMAP-Rule" id="MF_00137"/>
    </source>
</evidence>
<dbReference type="Pfam" id="PF01259">
    <property type="entry name" value="SAICAR_synt"/>
    <property type="match status" value="1"/>
</dbReference>
<dbReference type="PANTHER" id="PTHR43700:SF1">
    <property type="entry name" value="PHOSPHORIBOSYLAMINOIMIDAZOLE-SUCCINOCARBOXAMIDE SYNTHASE"/>
    <property type="match status" value="1"/>
</dbReference>
<keyword evidence="4 8" id="KW-0547">Nucleotide-binding</keyword>
<dbReference type="EC" id="6.3.2.6" evidence="8"/>
<dbReference type="Gene3D" id="3.30.200.20">
    <property type="entry name" value="Phosphorylase Kinase, domain 1"/>
    <property type="match status" value="1"/>
</dbReference>
<dbReference type="InterPro" id="IPR028923">
    <property type="entry name" value="SAICAR_synt/ADE2_N"/>
</dbReference>
<dbReference type="CDD" id="cd01414">
    <property type="entry name" value="SAICAR_synt_Sc"/>
    <property type="match status" value="1"/>
</dbReference>
<dbReference type="EMBL" id="QEWP01000004">
    <property type="protein sequence ID" value="PWE00052.1"/>
    <property type="molecule type" value="Genomic_DNA"/>
</dbReference>
<dbReference type="NCBIfam" id="NF009251">
    <property type="entry name" value="PRK12607.1"/>
    <property type="match status" value="1"/>
</dbReference>
<reference evidence="10 11" key="1">
    <citation type="submission" date="2018-05" db="EMBL/GenBank/DDBJ databases">
        <title>Marinilabilia rubrum sp. nov., isolated from saltern sediment.</title>
        <authorList>
            <person name="Zhang R."/>
        </authorList>
    </citation>
    <scope>NUCLEOTIDE SEQUENCE [LARGE SCALE GENOMIC DNA]</scope>
    <source>
        <strain evidence="10 11">WTE16</strain>
    </source>
</reference>
<evidence type="ECO:0000259" key="9">
    <source>
        <dbReference type="Pfam" id="PF01259"/>
    </source>
</evidence>
<dbReference type="HAMAP" id="MF_00137">
    <property type="entry name" value="SAICAR_synth"/>
    <property type="match status" value="1"/>
</dbReference>
<dbReference type="PROSITE" id="PS01058">
    <property type="entry name" value="SAICAR_SYNTHETASE_2"/>
    <property type="match status" value="1"/>
</dbReference>
<dbReference type="OrthoDB" id="9801549at2"/>
<comment type="similarity">
    <text evidence="2 8">Belongs to the SAICAR synthetase family.</text>
</comment>
<evidence type="ECO:0000256" key="2">
    <source>
        <dbReference type="ARBA" id="ARBA00010190"/>
    </source>
</evidence>
<evidence type="ECO:0000313" key="11">
    <source>
        <dbReference type="Proteomes" id="UP000244956"/>
    </source>
</evidence>
<protein>
    <recommendedName>
        <fullName evidence="8">Phosphoribosylaminoimidazole-succinocarboxamide synthase</fullName>
        <ecNumber evidence="8">6.3.2.6</ecNumber>
    </recommendedName>
    <alternativeName>
        <fullName evidence="8">SAICAR synthetase</fullName>
    </alternativeName>
</protein>
<name>A0A2U2BAG4_9BACT</name>
<dbReference type="GO" id="GO:0006189">
    <property type="term" value="P:'de novo' IMP biosynthetic process"/>
    <property type="evidence" value="ECO:0007669"/>
    <property type="project" value="UniProtKB-UniRule"/>
</dbReference>
<evidence type="ECO:0000313" key="10">
    <source>
        <dbReference type="EMBL" id="PWE00052.1"/>
    </source>
</evidence>
<dbReference type="AlphaFoldDB" id="A0A2U2BAG4"/>
<keyword evidence="3 8" id="KW-0436">Ligase</keyword>
<dbReference type="RefSeq" id="WP_109263675.1">
    <property type="nucleotide sequence ID" value="NZ_QEWP01000004.1"/>
</dbReference>
<keyword evidence="6 8" id="KW-0067">ATP-binding</keyword>
<evidence type="ECO:0000256" key="6">
    <source>
        <dbReference type="ARBA" id="ARBA00022840"/>
    </source>
</evidence>
<dbReference type="GO" id="GO:0005737">
    <property type="term" value="C:cytoplasm"/>
    <property type="evidence" value="ECO:0007669"/>
    <property type="project" value="TreeGrafter"/>
</dbReference>
<evidence type="ECO:0000256" key="7">
    <source>
        <dbReference type="ARBA" id="ARBA00048475"/>
    </source>
</evidence>
<comment type="pathway">
    <text evidence="1 8">Purine metabolism; IMP biosynthesis via de novo pathway; 5-amino-1-(5-phospho-D-ribosyl)imidazole-4-carboxamide from 5-amino-1-(5-phospho-D-ribosyl)imidazole-4-carboxylate: step 1/2.</text>
</comment>
<comment type="caution">
    <text evidence="10">The sequence shown here is derived from an EMBL/GenBank/DDBJ whole genome shotgun (WGS) entry which is preliminary data.</text>
</comment>
<dbReference type="NCBIfam" id="NF010568">
    <property type="entry name" value="PRK13961.1"/>
    <property type="match status" value="1"/>
</dbReference>
<dbReference type="UniPathway" id="UPA00074">
    <property type="reaction ID" value="UER00131"/>
</dbReference>
<evidence type="ECO:0000256" key="5">
    <source>
        <dbReference type="ARBA" id="ARBA00022755"/>
    </source>
</evidence>
<dbReference type="FunFam" id="3.30.200.20:FF:000199">
    <property type="entry name" value="Phosphoribosylaminoimidazole-succinocarboxamide synthase"/>
    <property type="match status" value="1"/>
</dbReference>